<gene>
    <name evidence="5" type="ORF">IF1G_04834</name>
</gene>
<reference evidence="5 6" key="1">
    <citation type="journal article" date="2019" name="Appl. Microbiol. Biotechnol.">
        <title>Genome sequence of Isaria javanica and comparative genome analysis insights into family S53 peptidase evolution in fungal entomopathogens.</title>
        <authorList>
            <person name="Lin R."/>
            <person name="Zhang X."/>
            <person name="Xin B."/>
            <person name="Zou M."/>
            <person name="Gao Y."/>
            <person name="Qin F."/>
            <person name="Hu Q."/>
            <person name="Xie B."/>
            <person name="Cheng X."/>
        </authorList>
    </citation>
    <scope>NUCLEOTIDE SEQUENCE [LARGE SCALE GENOMIC DNA]</scope>
    <source>
        <strain evidence="5 6">IJ1G</strain>
    </source>
</reference>
<dbReference type="Pfam" id="PF04082">
    <property type="entry name" value="Fungal_trans"/>
    <property type="match status" value="1"/>
</dbReference>
<dbReference type="CDD" id="cd12148">
    <property type="entry name" value="fungal_TF_MHR"/>
    <property type="match status" value="1"/>
</dbReference>
<evidence type="ECO:0000259" key="4">
    <source>
        <dbReference type="SMART" id="SM00906"/>
    </source>
</evidence>
<evidence type="ECO:0000256" key="2">
    <source>
        <dbReference type="ARBA" id="ARBA00023242"/>
    </source>
</evidence>
<dbReference type="GO" id="GO:0006351">
    <property type="term" value="P:DNA-templated transcription"/>
    <property type="evidence" value="ECO:0007669"/>
    <property type="project" value="InterPro"/>
</dbReference>
<dbReference type="PANTHER" id="PTHR31001:SF74">
    <property type="entry name" value="ZN(II)2CYS6 TRANSCRIPTION FACTOR (EUROFUNG)"/>
    <property type="match status" value="1"/>
</dbReference>
<comment type="caution">
    <text evidence="5">The sequence shown here is derived from an EMBL/GenBank/DDBJ whole genome shotgun (WGS) entry which is preliminary data.</text>
</comment>
<dbReference type="InterPro" id="IPR007219">
    <property type="entry name" value="XnlR_reg_dom"/>
</dbReference>
<protein>
    <submittedName>
        <fullName evidence="5">Fungal specific transcription factor</fullName>
    </submittedName>
</protein>
<feature type="region of interest" description="Disordered" evidence="3">
    <location>
        <begin position="664"/>
        <end position="690"/>
    </location>
</feature>
<dbReference type="GO" id="GO:0005634">
    <property type="term" value="C:nucleus"/>
    <property type="evidence" value="ECO:0007669"/>
    <property type="project" value="UniProtKB-SubCell"/>
</dbReference>
<dbReference type="EMBL" id="SPUK01000006">
    <property type="protein sequence ID" value="TQV96251.1"/>
    <property type="molecule type" value="Genomic_DNA"/>
</dbReference>
<keyword evidence="6" id="KW-1185">Reference proteome</keyword>
<dbReference type="OrthoDB" id="5431381at2759"/>
<dbReference type="GO" id="GO:0008270">
    <property type="term" value="F:zinc ion binding"/>
    <property type="evidence" value="ECO:0007669"/>
    <property type="project" value="InterPro"/>
</dbReference>
<dbReference type="GO" id="GO:0000981">
    <property type="term" value="F:DNA-binding transcription factor activity, RNA polymerase II-specific"/>
    <property type="evidence" value="ECO:0007669"/>
    <property type="project" value="InterPro"/>
</dbReference>
<feature type="region of interest" description="Disordered" evidence="3">
    <location>
        <begin position="310"/>
        <end position="329"/>
    </location>
</feature>
<feature type="domain" description="Xylanolytic transcriptional activator regulatory" evidence="4">
    <location>
        <begin position="379"/>
        <end position="453"/>
    </location>
</feature>
<dbReference type="AlphaFoldDB" id="A0A545W0Q0"/>
<accession>A0A545W0Q0</accession>
<evidence type="ECO:0000256" key="3">
    <source>
        <dbReference type="SAM" id="MobiDB-lite"/>
    </source>
</evidence>
<evidence type="ECO:0000313" key="5">
    <source>
        <dbReference type="EMBL" id="TQV96251.1"/>
    </source>
</evidence>
<dbReference type="InterPro" id="IPR050613">
    <property type="entry name" value="Sec_Metabolite_Reg"/>
</dbReference>
<feature type="compositionally biased region" description="Gly residues" evidence="3">
    <location>
        <begin position="668"/>
        <end position="680"/>
    </location>
</feature>
<proteinExistence type="predicted"/>
<dbReference type="Proteomes" id="UP000315783">
    <property type="component" value="Unassembled WGS sequence"/>
</dbReference>
<organism evidence="5 6">
    <name type="scientific">Cordyceps javanica</name>
    <dbReference type="NCBI Taxonomy" id="43265"/>
    <lineage>
        <taxon>Eukaryota</taxon>
        <taxon>Fungi</taxon>
        <taxon>Dikarya</taxon>
        <taxon>Ascomycota</taxon>
        <taxon>Pezizomycotina</taxon>
        <taxon>Sordariomycetes</taxon>
        <taxon>Hypocreomycetidae</taxon>
        <taxon>Hypocreales</taxon>
        <taxon>Cordycipitaceae</taxon>
        <taxon>Cordyceps</taxon>
    </lineage>
</organism>
<keyword evidence="2" id="KW-0539">Nucleus</keyword>
<dbReference type="PANTHER" id="PTHR31001">
    <property type="entry name" value="UNCHARACTERIZED TRANSCRIPTIONAL REGULATORY PROTEIN"/>
    <property type="match status" value="1"/>
</dbReference>
<evidence type="ECO:0000313" key="6">
    <source>
        <dbReference type="Proteomes" id="UP000315783"/>
    </source>
</evidence>
<dbReference type="Gene3D" id="4.10.240.10">
    <property type="entry name" value="Zn(2)-C6 fungal-type DNA-binding domain"/>
    <property type="match status" value="1"/>
</dbReference>
<sequence>MSDDLLRCNRVQPCWNCSSRGLASSCTFPENSGVPSAPASTAKASSFQDRINHLEGLVVQLLQQDNHSEKAPSSPRLCAKCSGPLALADQPRPPPDPATGDGPPMAAATPSSTTAVASPPPPPPRSSSHGLDIGKLTIGSAKSAYVSSPHWSAVLSGLSELKSFWPAADDDVDVDDEGDDFFPGDQSDNQYYRSDFDSHESPMQVPTATPGTRRFQLLFGGHRAQSLEEILQAMPSREVVDRLVLLYFNNMMLPLAVIHSGNFLAQYEKFWKSPHETPILWIAMLLGIMSVASQTEAAWALYTYGPPPSASGRHPSTASQPSPQPLSSPFPLQTPPYVDQVVACLILGEYTKGGAYAIEALLHYQFIEVTSSADVHADAWLLSGVVTRLAYRMGYHRDPSHFPSLGAFEGEMRRRLWITVHAMDTMMSAQMGLPRLIKAGSADVRLPRNLHDADIDPGCAALPPERPWADPTPTLHLIVKHRLFAVIGTITDMNMSVGPECPAPTIAREKELTRLIRDTYDQMPDKCKFHSMLGCIADKAADIIHRIGAGALLQKGLIAIHWHRMMARDARDEAEQLRGASPADLAHVRQSYAMCVRAALKVLGFQATVESESRPGGGLFPQRIQASSVIKHEFLMSTVLLCRHMYRVAAGPFGSPLLDVVLERGGESHGGSGDGDGDGANDGADGTALPEPPVVEAALRRSHSIWQRGSAVSSEARRISSILDALFKRLGAQSPAQTGEPVLMSSSPFDGIDPGLALLDEFGLLHHLQDMNNCFDI</sequence>
<comment type="subcellular location">
    <subcellularLocation>
        <location evidence="1">Nucleus</location>
    </subcellularLocation>
</comment>
<name>A0A545W0Q0_9HYPO</name>
<dbReference type="GO" id="GO:0003677">
    <property type="term" value="F:DNA binding"/>
    <property type="evidence" value="ECO:0007669"/>
    <property type="project" value="InterPro"/>
</dbReference>
<feature type="compositionally biased region" description="Low complexity" evidence="3">
    <location>
        <begin position="98"/>
        <end position="117"/>
    </location>
</feature>
<evidence type="ECO:0000256" key="1">
    <source>
        <dbReference type="ARBA" id="ARBA00004123"/>
    </source>
</evidence>
<dbReference type="STRING" id="43265.A0A545W0Q0"/>
<dbReference type="InterPro" id="IPR036864">
    <property type="entry name" value="Zn2-C6_fun-type_DNA-bd_sf"/>
</dbReference>
<dbReference type="SMART" id="SM00906">
    <property type="entry name" value="Fungal_trans"/>
    <property type="match status" value="1"/>
</dbReference>
<feature type="region of interest" description="Disordered" evidence="3">
    <location>
        <begin position="84"/>
        <end position="133"/>
    </location>
</feature>